<dbReference type="GO" id="GO:0006777">
    <property type="term" value="P:Mo-molybdopterin cofactor biosynthetic process"/>
    <property type="evidence" value="ECO:0007669"/>
    <property type="project" value="InterPro"/>
</dbReference>
<evidence type="ECO:0000259" key="1">
    <source>
        <dbReference type="SMART" id="SM00852"/>
    </source>
</evidence>
<sequence>MLRWAIVVTSDKVKANPELDQITPMARELIAARGHDIVYTAIAGNDKVEILHAIAEALARGADVVLVTGGTGPNPRDVSADIVYSLCERALPGIGEEFRRRSIEKGVVNAMLSRAGACGFAGRVLAVSPGNPDAARLMLELLFEIAGHVVEQLRGAKHS</sequence>
<dbReference type="Gene3D" id="3.40.980.10">
    <property type="entry name" value="MoaB/Mog-like domain"/>
    <property type="match status" value="1"/>
</dbReference>
<organism evidence="2 3">
    <name type="scientific">Hyperthermus butylicus (strain DSM 5456 / JCM 9403 / PLM1-5)</name>
    <dbReference type="NCBI Taxonomy" id="415426"/>
    <lineage>
        <taxon>Archaea</taxon>
        <taxon>Thermoproteota</taxon>
        <taxon>Thermoprotei</taxon>
        <taxon>Desulfurococcales</taxon>
        <taxon>Pyrodictiaceae</taxon>
        <taxon>Hyperthermus</taxon>
    </lineage>
</organism>
<dbReference type="RefSeq" id="WP_011821681.1">
    <property type="nucleotide sequence ID" value="NC_008818.1"/>
</dbReference>
<dbReference type="PANTHER" id="PTHR43232">
    <property type="entry name" value="MOLYBDENUM COFACTOR BIOSYNTHESIS PROTEIN B"/>
    <property type="match status" value="1"/>
</dbReference>
<dbReference type="InterPro" id="IPR001453">
    <property type="entry name" value="MoaB/Mog_dom"/>
</dbReference>
<evidence type="ECO:0000313" key="2">
    <source>
        <dbReference type="EMBL" id="ABM80363.1"/>
    </source>
</evidence>
<dbReference type="GO" id="GO:0005829">
    <property type="term" value="C:cytosol"/>
    <property type="evidence" value="ECO:0007669"/>
    <property type="project" value="TreeGrafter"/>
</dbReference>
<accession>A2BK52</accession>
<feature type="domain" description="MoaB/Mog" evidence="1">
    <location>
        <begin position="5"/>
        <end position="149"/>
    </location>
</feature>
<dbReference type="Proteomes" id="UP000002593">
    <property type="component" value="Chromosome"/>
</dbReference>
<gene>
    <name evidence="2" type="ordered locus">Hbut_0501</name>
</gene>
<dbReference type="Pfam" id="PF00994">
    <property type="entry name" value="MoCF_biosynth"/>
    <property type="match status" value="1"/>
</dbReference>
<protein>
    <submittedName>
        <fullName evidence="2">Molybdenum cofactor biosynthesis bifunctional protein</fullName>
    </submittedName>
</protein>
<dbReference type="STRING" id="415426.Hbut_0501"/>
<dbReference type="SUPFAM" id="SSF53218">
    <property type="entry name" value="Molybdenum cofactor biosynthesis proteins"/>
    <property type="match status" value="1"/>
</dbReference>
<dbReference type="eggNOG" id="arCOG00214">
    <property type="taxonomic scope" value="Archaea"/>
</dbReference>
<dbReference type="NCBIfam" id="TIGR00177">
    <property type="entry name" value="molyb_syn"/>
    <property type="match status" value="1"/>
</dbReference>
<dbReference type="EMBL" id="CP000493">
    <property type="protein sequence ID" value="ABM80363.1"/>
    <property type="molecule type" value="Genomic_DNA"/>
</dbReference>
<dbReference type="SMART" id="SM00852">
    <property type="entry name" value="MoCF_biosynth"/>
    <property type="match status" value="1"/>
</dbReference>
<name>A2BK52_HYPBU</name>
<keyword evidence="3" id="KW-1185">Reference proteome</keyword>
<dbReference type="GeneID" id="4781700"/>
<dbReference type="AlphaFoldDB" id="A2BK52"/>
<dbReference type="PANTHER" id="PTHR43232:SF2">
    <property type="entry name" value="MOLYBDENUM COFACTOR BIOSYNTHESIS PROTEIN B"/>
    <property type="match status" value="1"/>
</dbReference>
<dbReference type="OrthoDB" id="205337at2157"/>
<proteinExistence type="predicted"/>
<dbReference type="InterPro" id="IPR012245">
    <property type="entry name" value="MoaB"/>
</dbReference>
<dbReference type="KEGG" id="hbu:Hbut_0501"/>
<dbReference type="EnsemblBacteria" id="ABM80363">
    <property type="protein sequence ID" value="ABM80363"/>
    <property type="gene ID" value="Hbut_0501"/>
</dbReference>
<dbReference type="InterPro" id="IPR036425">
    <property type="entry name" value="MoaB/Mog-like_dom_sf"/>
</dbReference>
<dbReference type="HOGENOM" id="CLU_077358_2_3_2"/>
<evidence type="ECO:0000313" key="3">
    <source>
        <dbReference type="Proteomes" id="UP000002593"/>
    </source>
</evidence>
<reference evidence="2 3" key="1">
    <citation type="journal article" date="2007" name="Archaea">
        <title>The genome of Hyperthermus butylicus: a sulfur-reducing, peptide fermenting, neutrophilic Crenarchaeote growing up to 108 degrees C.</title>
        <authorList>
            <person name="Brugger K."/>
            <person name="Chen L."/>
            <person name="Stark M."/>
            <person name="Zibat A."/>
            <person name="Redder P."/>
            <person name="Ruepp A."/>
            <person name="Awayez M."/>
            <person name="She Q."/>
            <person name="Garrett R.A."/>
            <person name="Klenk H.P."/>
        </authorList>
    </citation>
    <scope>NUCLEOTIDE SEQUENCE [LARGE SCALE GENOMIC DNA]</scope>
    <source>
        <strain evidence="3">DSM 5456 / JCM 9403 / PLM1-5</strain>
    </source>
</reference>